<keyword evidence="6" id="KW-1185">Reference proteome</keyword>
<dbReference type="GO" id="GO:0006542">
    <property type="term" value="P:glutamine biosynthetic process"/>
    <property type="evidence" value="ECO:0007669"/>
    <property type="project" value="InterPro"/>
</dbReference>
<dbReference type="PROSITE" id="PS00181">
    <property type="entry name" value="GLNA_ATP"/>
    <property type="match status" value="1"/>
</dbReference>
<dbReference type="InterPro" id="IPR008147">
    <property type="entry name" value="Gln_synt_N"/>
</dbReference>
<dbReference type="PANTHER" id="PTHR42974:SF1">
    <property type="entry name" value="TYPE-3 GLUTAMINE SYNTHETASE"/>
    <property type="match status" value="1"/>
</dbReference>
<evidence type="ECO:0000256" key="2">
    <source>
        <dbReference type="RuleBase" id="RU000384"/>
    </source>
</evidence>
<dbReference type="Gene3D" id="1.20.120.1560">
    <property type="match status" value="1"/>
</dbReference>
<dbReference type="InterPro" id="IPR027303">
    <property type="entry name" value="Gln_synth_gly_rich_site"/>
</dbReference>
<dbReference type="InterPro" id="IPR040577">
    <property type="entry name" value="Gln-synt_C"/>
</dbReference>
<evidence type="ECO:0000313" key="6">
    <source>
        <dbReference type="Proteomes" id="UP000224563"/>
    </source>
</evidence>
<proteinExistence type="inferred from homology"/>
<dbReference type="AlphaFoldDB" id="A0A2G3E224"/>
<dbReference type="Proteomes" id="UP000224563">
    <property type="component" value="Unassembled WGS sequence"/>
</dbReference>
<protein>
    <submittedName>
        <fullName evidence="5">Glutamine synthetase type III</fullName>
    </submittedName>
</protein>
<evidence type="ECO:0000259" key="4">
    <source>
        <dbReference type="PROSITE" id="PS51987"/>
    </source>
</evidence>
<dbReference type="EMBL" id="PDYG01000074">
    <property type="protein sequence ID" value="PHU37200.1"/>
    <property type="molecule type" value="Genomic_DNA"/>
</dbReference>
<feature type="domain" description="GS catalytic" evidence="4">
    <location>
        <begin position="167"/>
        <end position="598"/>
    </location>
</feature>
<dbReference type="Gene3D" id="3.30.590.10">
    <property type="entry name" value="Glutamine synthetase/guanido kinase, catalytic domain"/>
    <property type="match status" value="1"/>
</dbReference>
<evidence type="ECO:0000259" key="3">
    <source>
        <dbReference type="PROSITE" id="PS51986"/>
    </source>
</evidence>
<dbReference type="Pfam" id="PF12437">
    <property type="entry name" value="GSIII_N"/>
    <property type="match status" value="1"/>
</dbReference>
<comment type="caution">
    <text evidence="5">The sequence shown here is derived from an EMBL/GenBank/DDBJ whole genome shotgun (WGS) entry which is preliminary data.</text>
</comment>
<dbReference type="GO" id="GO:0004356">
    <property type="term" value="F:glutamine synthetase activity"/>
    <property type="evidence" value="ECO:0007669"/>
    <property type="project" value="InterPro"/>
</dbReference>
<dbReference type="SMART" id="SM01230">
    <property type="entry name" value="Gln-synt_C"/>
    <property type="match status" value="1"/>
</dbReference>
<sequence length="711" mass="79015">MSETEYFNVADIFGENVFNDAVMRERLPKGTYKKLHEVMENGGDLDLATADVIAHEMKEWAIEKGATHYTHWFQPLTGMTAEKHDSFISAPMADGRILMSFSGKELIKGEPDASSFPSGGLRATFEARGYTAWDCTSPAFVRQDPEGTTVLCIPTAFCSYTGEALDQKTPLLRSMEAINEQALRLIRLFGNTTSKKVTPSIGIEQEYFIIDRDKYLKRKDLIFAGRTLFGAMPPKGQEMDDHYFGTIRQRIASYMKDVNEELWKLGVSAKTQHNEVAPAQHELAPIYAQCNVAVDHNQLIMETLKRVAGRHNLHCLLHEKPFAGVNGSGKHDNWSLTTDDGINLLEPGDTPHENIQFLMVLTCILKAVDEHAALLRASASDPGNDHRLGANEAPPAIISAFLGEQLEDVINQLVSTGSATHSLAGQRLHTGVSTLPDFMKDATDRNRTSPFAFTGNKFEFRSVGSQDSVAPANVVLNTIIAEAFADACDVLEKADNFDIAVHDLIKKYATEHQRIIFSGDGYSEDWVKEAERRGLPNIKSMVEAIPAYVDEKSVAAFERFHVMTKTELESRVEIEYETYAKTINIEALAMYDIAGKHIIPAVIRYTTRLAESINQVKSACPDVSVKVQSDLLAETSRLLTETQSALLHLKEVTETAKNMERGCEQANYYHNEVVVAMAALRKPVDALEMIVAKDLWPMPSYGDLLFEVSAI</sequence>
<dbReference type="Pfam" id="PF00120">
    <property type="entry name" value="Gln-synt_C"/>
    <property type="match status" value="1"/>
</dbReference>
<organism evidence="5 6">
    <name type="scientific">Agathobacter ruminis</name>
    <dbReference type="NCBI Taxonomy" id="1712665"/>
    <lineage>
        <taxon>Bacteria</taxon>
        <taxon>Bacillati</taxon>
        <taxon>Bacillota</taxon>
        <taxon>Clostridia</taxon>
        <taxon>Lachnospirales</taxon>
        <taxon>Lachnospiraceae</taxon>
        <taxon>Agathobacter</taxon>
    </lineage>
</organism>
<name>A0A2G3E224_9FIRM</name>
<dbReference type="PANTHER" id="PTHR42974">
    <property type="entry name" value="GLUTAMINE SYNTHETASE"/>
    <property type="match status" value="1"/>
</dbReference>
<dbReference type="SUPFAM" id="SSF55931">
    <property type="entry name" value="Glutamine synthetase/guanido kinase"/>
    <property type="match status" value="1"/>
</dbReference>
<gene>
    <name evidence="5" type="ORF">CSX02_09335</name>
</gene>
<dbReference type="InterPro" id="IPR008146">
    <property type="entry name" value="Gln_synth_cat_dom"/>
</dbReference>
<comment type="similarity">
    <text evidence="1 2">Belongs to the glutamine synthetase family.</text>
</comment>
<dbReference type="PROSITE" id="PS51986">
    <property type="entry name" value="GS_BETA_GRASP"/>
    <property type="match status" value="1"/>
</dbReference>
<dbReference type="InterPro" id="IPR022147">
    <property type="entry name" value="GSIII_N"/>
</dbReference>
<dbReference type="InterPro" id="IPR052725">
    <property type="entry name" value="GS_Type-3"/>
</dbReference>
<dbReference type="InterPro" id="IPR014746">
    <property type="entry name" value="Gln_synth/guanido_kin_cat_dom"/>
</dbReference>
<dbReference type="PROSITE" id="PS51987">
    <property type="entry name" value="GS_CATALYTIC"/>
    <property type="match status" value="1"/>
</dbReference>
<feature type="domain" description="GS beta-grasp" evidence="3">
    <location>
        <begin position="67"/>
        <end position="162"/>
    </location>
</feature>
<evidence type="ECO:0000313" key="5">
    <source>
        <dbReference type="EMBL" id="PHU37200.1"/>
    </source>
</evidence>
<reference evidence="5 6" key="2">
    <citation type="submission" date="2017-10" db="EMBL/GenBank/DDBJ databases">
        <authorList>
            <person name="Banno H."/>
            <person name="Chua N.-H."/>
        </authorList>
    </citation>
    <scope>NUCLEOTIDE SEQUENCE [LARGE SCALE GENOMIC DNA]</scope>
    <source>
        <strain evidence="5 6">JK623</strain>
    </source>
</reference>
<reference evidence="5 6" key="1">
    <citation type="submission" date="2017-10" db="EMBL/GenBank/DDBJ databases">
        <title>Resolving the taxonomy of Roseburia spp., Eubacterium rectale and Agathobacter spp. through phylogenomic analysis.</title>
        <authorList>
            <person name="Sheridan P.O."/>
            <person name="Walker A.W."/>
            <person name="Duncan S.H."/>
            <person name="Scott K.P."/>
            <person name="Toole P.W.O."/>
            <person name="Luis P."/>
            <person name="Flint H.J."/>
        </authorList>
    </citation>
    <scope>NUCLEOTIDE SEQUENCE [LARGE SCALE GENOMIC DNA]</scope>
    <source>
        <strain evidence="5 6">JK623</strain>
    </source>
</reference>
<evidence type="ECO:0000256" key="1">
    <source>
        <dbReference type="PROSITE-ProRule" id="PRU01330"/>
    </source>
</evidence>
<dbReference type="RefSeq" id="WP_099386482.1">
    <property type="nucleotide sequence ID" value="NZ_JANSWH010000039.1"/>
</dbReference>
<dbReference type="Pfam" id="PF18318">
    <property type="entry name" value="Gln-synt_C-ter"/>
    <property type="match status" value="1"/>
</dbReference>
<accession>A0A2G3E224</accession>